<organism evidence="1 2">
    <name type="scientific">Candidatus Roizmanbacteria bacterium RIFCSPHIGHO2_01_FULL_39_12c</name>
    <dbReference type="NCBI Taxonomy" id="1802031"/>
    <lineage>
        <taxon>Bacteria</taxon>
        <taxon>Candidatus Roizmaniibacteriota</taxon>
    </lineage>
</organism>
<protein>
    <recommendedName>
        <fullName evidence="3">LVIVD repeat protein</fullName>
    </recommendedName>
</protein>
<comment type="caution">
    <text evidence="1">The sequence shown here is derived from an EMBL/GenBank/DDBJ whole genome shotgun (WGS) entry which is preliminary data.</text>
</comment>
<name>A0A1F7GB13_9BACT</name>
<dbReference type="EMBL" id="MFZG01000027">
    <property type="protein sequence ID" value="OGK16090.1"/>
    <property type="molecule type" value="Genomic_DNA"/>
</dbReference>
<proteinExistence type="predicted"/>
<dbReference type="SUPFAM" id="SSF69322">
    <property type="entry name" value="Tricorn protease domain 2"/>
    <property type="match status" value="1"/>
</dbReference>
<evidence type="ECO:0008006" key="3">
    <source>
        <dbReference type="Google" id="ProtNLM"/>
    </source>
</evidence>
<accession>A0A1F7GB13</accession>
<evidence type="ECO:0000313" key="1">
    <source>
        <dbReference type="EMBL" id="OGK16090.1"/>
    </source>
</evidence>
<evidence type="ECO:0000313" key="2">
    <source>
        <dbReference type="Proteomes" id="UP000177208"/>
    </source>
</evidence>
<sequence>MNKAQSLVELLLAIGLSAILLPALITGLVSSRSGKSQQTLRVEAISLIKETQEAVRSIRNRDWGNIAVNGTYHPVISGTMWASASGSLTEAGFTKSYAVSSVNRDVNGAIVTPPAGTVDNSTKKIDILVSWNQPYSSSVQTTFFLTRWRDNLPYTETTETQFDAGTLTGVTVRSSDPPQAADDGEIILGSGGNSNWCDPNLTSQSFDISGNGNTNGIWAVEGRAFLATGDDASGPDFVNVAISNPPQPTPPSISEEGSYDTNLKVNDVFGETVDGTSYAYLVTDDNLEEIVILNASNNPPTKISVLNISGSTNGNSIFVSNNILYTTFGTKLYSFNVSDRANPQALDSIDLPATGNGLFVVNGYVYVALNSTSSQLKIVDATTPSDLQDRGDIDVNDKEGVAVYVASSGDRAYLITNRSTSQPEFFIIDTSNKSSLSLVTGGTYDSGDTDPKGVSITPGNRAILVGWNGTEYQVINIDNENSPSSCGGAESDNVNGVSTVLESDGDAYSYIITTNTSSEFRIIVGGPGGSYASEGIFESQTFDPGYSTADNRFEANFSQPSNTTIQFQVALANLESGSCPSSYTFLGQDGTSSTWFPLTPTPGLTTYQAPFPLGSYAPNYSNPGQCFRYKVKLTTTDQNNTPVLYDFTINYSP</sequence>
<dbReference type="AlphaFoldDB" id="A0A1F7GB13"/>
<reference evidence="1 2" key="1">
    <citation type="journal article" date="2016" name="Nat. Commun.">
        <title>Thousands of microbial genomes shed light on interconnected biogeochemical processes in an aquifer system.</title>
        <authorList>
            <person name="Anantharaman K."/>
            <person name="Brown C.T."/>
            <person name="Hug L.A."/>
            <person name="Sharon I."/>
            <person name="Castelle C.J."/>
            <person name="Probst A.J."/>
            <person name="Thomas B.C."/>
            <person name="Singh A."/>
            <person name="Wilkins M.J."/>
            <person name="Karaoz U."/>
            <person name="Brodie E.L."/>
            <person name="Williams K.H."/>
            <person name="Hubbard S.S."/>
            <person name="Banfield J.F."/>
        </authorList>
    </citation>
    <scope>NUCLEOTIDE SEQUENCE [LARGE SCALE GENOMIC DNA]</scope>
</reference>
<dbReference type="Proteomes" id="UP000177208">
    <property type="component" value="Unassembled WGS sequence"/>
</dbReference>
<gene>
    <name evidence="1" type="ORF">A2774_01825</name>
</gene>